<gene>
    <name evidence="2" type="ORF">ACFSF0_01940</name>
</gene>
<dbReference type="PROSITE" id="PS51257">
    <property type="entry name" value="PROKAR_LIPOPROTEIN"/>
    <property type="match status" value="1"/>
</dbReference>
<evidence type="ECO:0000313" key="3">
    <source>
        <dbReference type="Proteomes" id="UP001597304"/>
    </source>
</evidence>
<feature type="signal peptide" evidence="1">
    <location>
        <begin position="1"/>
        <end position="32"/>
    </location>
</feature>
<evidence type="ECO:0008006" key="4">
    <source>
        <dbReference type="Google" id="ProtNLM"/>
    </source>
</evidence>
<organism evidence="2 3">
    <name type="scientific">Ottowia flava</name>
    <dbReference type="NCBI Taxonomy" id="2675430"/>
    <lineage>
        <taxon>Bacteria</taxon>
        <taxon>Pseudomonadati</taxon>
        <taxon>Pseudomonadota</taxon>
        <taxon>Betaproteobacteria</taxon>
        <taxon>Burkholderiales</taxon>
        <taxon>Comamonadaceae</taxon>
        <taxon>Ottowia</taxon>
    </lineage>
</organism>
<keyword evidence="1" id="KW-0732">Signal</keyword>
<accession>A0ABW4KQ91</accession>
<proteinExistence type="predicted"/>
<sequence>MIRRSFAALSAGLTLMALTGCASLHTMPFANATEKLEDKQTAIYLLMVTMENQYRSYDQPTFLGVIVDRRVGDQWERESHTMDMNGVVVVPGAPVNSYAARLALAPGEYRLRTLYGNSYSPLGNTHFYAPLYAPLSVRESRGVAYLGNVRATLRQAKAGAPAPTQEAASFDVVITDGWRTDEAAFRNQFPVLAKAPIRKAVLPPYDRARVAREVARDPGK</sequence>
<dbReference type="RefSeq" id="WP_147912816.1">
    <property type="nucleotide sequence ID" value="NZ_JBHUEJ010000004.1"/>
</dbReference>
<dbReference type="Proteomes" id="UP001597304">
    <property type="component" value="Unassembled WGS sequence"/>
</dbReference>
<name>A0ABW4KQ91_9BURK</name>
<keyword evidence="3" id="KW-1185">Reference proteome</keyword>
<dbReference type="EMBL" id="JBHUEJ010000004">
    <property type="protein sequence ID" value="MFD1709356.1"/>
    <property type="molecule type" value="Genomic_DNA"/>
</dbReference>
<reference evidence="3" key="1">
    <citation type="journal article" date="2019" name="Int. J. Syst. Evol. Microbiol.">
        <title>The Global Catalogue of Microorganisms (GCM) 10K type strain sequencing project: providing services to taxonomists for standard genome sequencing and annotation.</title>
        <authorList>
            <consortium name="The Broad Institute Genomics Platform"/>
            <consortium name="The Broad Institute Genome Sequencing Center for Infectious Disease"/>
            <person name="Wu L."/>
            <person name="Ma J."/>
        </authorList>
    </citation>
    <scope>NUCLEOTIDE SEQUENCE [LARGE SCALE GENOMIC DNA]</scope>
    <source>
        <strain evidence="3">LMG 29247</strain>
    </source>
</reference>
<evidence type="ECO:0000313" key="2">
    <source>
        <dbReference type="EMBL" id="MFD1709356.1"/>
    </source>
</evidence>
<protein>
    <recommendedName>
        <fullName evidence="4">DUF2846 domain-containing protein</fullName>
    </recommendedName>
</protein>
<evidence type="ECO:0000256" key="1">
    <source>
        <dbReference type="SAM" id="SignalP"/>
    </source>
</evidence>
<comment type="caution">
    <text evidence="2">The sequence shown here is derived from an EMBL/GenBank/DDBJ whole genome shotgun (WGS) entry which is preliminary data.</text>
</comment>
<feature type="chain" id="PRO_5046008211" description="DUF2846 domain-containing protein" evidence="1">
    <location>
        <begin position="33"/>
        <end position="220"/>
    </location>
</feature>